<accession>A0A6A6DT69</accession>
<dbReference type="GO" id="GO:0016887">
    <property type="term" value="F:ATP hydrolysis activity"/>
    <property type="evidence" value="ECO:0007669"/>
    <property type="project" value="InterPro"/>
</dbReference>
<dbReference type="InterPro" id="IPR038305">
    <property type="entry name" value="HeLo_sf"/>
</dbReference>
<evidence type="ECO:0000313" key="5">
    <source>
        <dbReference type="Proteomes" id="UP000800200"/>
    </source>
</evidence>
<dbReference type="AlphaFoldDB" id="A0A6A6DT69"/>
<dbReference type="InterPro" id="IPR027417">
    <property type="entry name" value="P-loop_NTPase"/>
</dbReference>
<dbReference type="InterPro" id="IPR056599">
    <property type="entry name" value="AAA_lid_fung"/>
</dbReference>
<evidence type="ECO:0000256" key="2">
    <source>
        <dbReference type="SAM" id="MobiDB-lite"/>
    </source>
</evidence>
<dbReference type="SUPFAM" id="SSF52540">
    <property type="entry name" value="P-loop containing nucleoside triphosphate hydrolases"/>
    <property type="match status" value="1"/>
</dbReference>
<dbReference type="PANTHER" id="PTHR46411:SF3">
    <property type="entry name" value="AAA+ ATPASE DOMAIN-CONTAINING PROTEIN"/>
    <property type="match status" value="1"/>
</dbReference>
<keyword evidence="1" id="KW-0175">Coiled coil</keyword>
<organism evidence="4 5">
    <name type="scientific">Zopfia rhizophila CBS 207.26</name>
    <dbReference type="NCBI Taxonomy" id="1314779"/>
    <lineage>
        <taxon>Eukaryota</taxon>
        <taxon>Fungi</taxon>
        <taxon>Dikarya</taxon>
        <taxon>Ascomycota</taxon>
        <taxon>Pezizomycotina</taxon>
        <taxon>Dothideomycetes</taxon>
        <taxon>Dothideomycetes incertae sedis</taxon>
        <taxon>Zopfiaceae</taxon>
        <taxon>Zopfia</taxon>
    </lineage>
</organism>
<reference evidence="4" key="1">
    <citation type="journal article" date="2020" name="Stud. Mycol.">
        <title>101 Dothideomycetes genomes: a test case for predicting lifestyles and emergence of pathogens.</title>
        <authorList>
            <person name="Haridas S."/>
            <person name="Albert R."/>
            <person name="Binder M."/>
            <person name="Bloem J."/>
            <person name="Labutti K."/>
            <person name="Salamov A."/>
            <person name="Andreopoulos B."/>
            <person name="Baker S."/>
            <person name="Barry K."/>
            <person name="Bills G."/>
            <person name="Bluhm B."/>
            <person name="Cannon C."/>
            <person name="Castanera R."/>
            <person name="Culley D."/>
            <person name="Daum C."/>
            <person name="Ezra D."/>
            <person name="Gonzalez J."/>
            <person name="Henrissat B."/>
            <person name="Kuo A."/>
            <person name="Liang C."/>
            <person name="Lipzen A."/>
            <person name="Lutzoni F."/>
            <person name="Magnuson J."/>
            <person name="Mondo S."/>
            <person name="Nolan M."/>
            <person name="Ohm R."/>
            <person name="Pangilinan J."/>
            <person name="Park H.-J."/>
            <person name="Ramirez L."/>
            <person name="Alfaro M."/>
            <person name="Sun H."/>
            <person name="Tritt A."/>
            <person name="Yoshinaga Y."/>
            <person name="Zwiers L.-H."/>
            <person name="Turgeon B."/>
            <person name="Goodwin S."/>
            <person name="Spatafora J."/>
            <person name="Crous P."/>
            <person name="Grigoriev I."/>
        </authorList>
    </citation>
    <scope>NUCLEOTIDE SEQUENCE</scope>
    <source>
        <strain evidence="4">CBS 207.26</strain>
    </source>
</reference>
<dbReference type="Gene3D" id="1.20.120.1020">
    <property type="entry name" value="Prion-inhibition and propagation, HeLo domain"/>
    <property type="match status" value="1"/>
</dbReference>
<dbReference type="Gene3D" id="3.40.50.300">
    <property type="entry name" value="P-loop containing nucleotide triphosphate hydrolases"/>
    <property type="match status" value="1"/>
</dbReference>
<feature type="region of interest" description="Disordered" evidence="2">
    <location>
        <begin position="410"/>
        <end position="433"/>
    </location>
</feature>
<evidence type="ECO:0000256" key="1">
    <source>
        <dbReference type="SAM" id="Coils"/>
    </source>
</evidence>
<feature type="coiled-coil region" evidence="1">
    <location>
        <begin position="1104"/>
        <end position="1133"/>
    </location>
</feature>
<gene>
    <name evidence="4" type="ORF">K469DRAFT_740828</name>
</gene>
<dbReference type="Pfam" id="PF00004">
    <property type="entry name" value="AAA"/>
    <property type="match status" value="1"/>
</dbReference>
<keyword evidence="5" id="KW-1185">Reference proteome</keyword>
<dbReference type="PANTHER" id="PTHR46411">
    <property type="entry name" value="FAMILY ATPASE, PUTATIVE-RELATED"/>
    <property type="match status" value="1"/>
</dbReference>
<dbReference type="InterPro" id="IPR054289">
    <property type="entry name" value="DUF7025"/>
</dbReference>
<evidence type="ECO:0000313" key="4">
    <source>
        <dbReference type="EMBL" id="KAF2181388.1"/>
    </source>
</evidence>
<name>A0A6A6DT69_9PEZI</name>
<feature type="domain" description="AAA+ ATPase" evidence="3">
    <location>
        <begin position="818"/>
        <end position="943"/>
    </location>
</feature>
<dbReference type="OrthoDB" id="10042665at2759"/>
<dbReference type="InterPro" id="IPR029498">
    <property type="entry name" value="HeLo_dom"/>
</dbReference>
<dbReference type="EMBL" id="ML994653">
    <property type="protein sequence ID" value="KAF2181388.1"/>
    <property type="molecule type" value="Genomic_DNA"/>
</dbReference>
<proteinExistence type="predicted"/>
<dbReference type="InterPro" id="IPR003959">
    <property type="entry name" value="ATPase_AAA_core"/>
</dbReference>
<dbReference type="SMART" id="SM00382">
    <property type="entry name" value="AAA"/>
    <property type="match status" value="1"/>
</dbReference>
<sequence>MEPAGLAVGFAGLAGLFSTCVDCFKLVQVYDSRSSDYGILQTMLDNQQFHFMAWGKACGFMDPDRTNSRFDDPMSGLRNERIEETMERIKSLLTNGDNLKEKYGLKVQRAPIGSKFIEDAALSAFSRAFQSTKAFRNTSLQRKSQITGSIRWAVNDRDKFDRLVQNLRDLLDDLTKLAEDIGVTDSQRLIVEYEMEMIDDEPSLEAITAASACDGDDGMLSQAATRRLKVVKEQSMANQSVRFDDSVSMISFQRYTPSVSTLIGGEEDGVVQEIGITRVPLSEWRKMKTRAGIVPWLKVLVIATSSSTSVSEMRDYIRPLSRANTLDGNAETTVQERPLRLAINSQTLLSTLRKITAYNFSPKHNVLVYPFKPLLIYYNSLRNYFTGTREKLEMLRGPTDTQTTDMAVEWNSNKSKVAPEGTAGEPSGAEPEKTKRVLEELECLMDFIDNDMRELLEIRKQIGEKTLQKIFFEHLRLLFQPGVIVISPDPNTSYKLRAYQVLHVTGGRPIIDADNYSKSEGPDSLDNWDYNNQEGYAVISSRQCTDFVVDCFYMDFNGEKYGPRPQRFVISEFTGERDISSLPIYPPTKAQIDDGILERLRARGKEFVHCAAGKRHLYNGPILQEWDPGHRDTCASCARSYVVQEQRGSEIVIDHIAALEHCRNSGCTWNLSFGGGVIAKATKANRREAFETVDCLIPNCRTCTDVFNDAVIDLNSRDRFIRSSKSLRALHQKQLDDEQVLLLPYRICGYSLQSRKWYPLYVDLLKPIEVSSAGLADLILPAGHKDMLASVIRGQSPGVSQTDNDALEEVDIVVGRGRGALILLHGARGTGKTATAEALAASLNRPLFLIKIADLGSTSREMEQNLTQFFQLAERWGCILLMREADALLEQRTRTDREGNNMTSVFLDALEYFSGILILTTNRIGAFDEAIMSRLHLSLYYPTLGMNATRELWYMNLRRLDHHPRLEVDKSGILEFLEDMYERHKWNGRQIRNMVDTAVAIAHEDAKRSNKETVLLSSRHLEVVLKSSREFSEYLSTVHGADEAERTRIAGRRMDQFRPQSPVHSVAPLSWRYKDPHTVRPGARAFAGPSFDEPVAGSFVPSNVEDDDLEIQELELQLQMAKLKKKQKALQAQKM</sequence>
<dbReference type="GO" id="GO:0005524">
    <property type="term" value="F:ATP binding"/>
    <property type="evidence" value="ECO:0007669"/>
    <property type="project" value="InterPro"/>
</dbReference>
<protein>
    <recommendedName>
        <fullName evidence="3">AAA+ ATPase domain-containing protein</fullName>
    </recommendedName>
</protein>
<dbReference type="Pfam" id="PF14479">
    <property type="entry name" value="HeLo"/>
    <property type="match status" value="1"/>
</dbReference>
<dbReference type="CDD" id="cd19481">
    <property type="entry name" value="RecA-like_protease"/>
    <property type="match status" value="1"/>
</dbReference>
<dbReference type="InterPro" id="IPR003593">
    <property type="entry name" value="AAA+_ATPase"/>
</dbReference>
<evidence type="ECO:0000259" key="3">
    <source>
        <dbReference type="SMART" id="SM00382"/>
    </source>
</evidence>
<dbReference type="Pfam" id="PF22942">
    <property type="entry name" value="DUF7025"/>
    <property type="match status" value="1"/>
</dbReference>
<dbReference type="Proteomes" id="UP000800200">
    <property type="component" value="Unassembled WGS sequence"/>
</dbReference>
<dbReference type="Pfam" id="PF23232">
    <property type="entry name" value="AAA_lid_13"/>
    <property type="match status" value="1"/>
</dbReference>